<gene>
    <name evidence="1" type="ORF">AFUS01_LOCUS26748</name>
</gene>
<sequence>MLIRNVSITTGLPSFKSIRNLSFNSSQLASFLNDDSDRTSSPFLIRGQKINSMQKHVAPNPEVQLGGEQVLASCIEVYIVDFDKSSVELPEVAEPQSFEKMSTPRSSSVKSMGTIWNISHINISTNGQLETLRNKPVLPKWPHFYRQETNV</sequence>
<evidence type="ECO:0000313" key="1">
    <source>
        <dbReference type="EMBL" id="CAG7816115.1"/>
    </source>
</evidence>
<proteinExistence type="predicted"/>
<accession>A0A8J2PI11</accession>
<reference evidence="1" key="1">
    <citation type="submission" date="2021-06" db="EMBL/GenBank/DDBJ databases">
        <authorList>
            <person name="Hodson N. C."/>
            <person name="Mongue J. A."/>
            <person name="Jaron S. K."/>
        </authorList>
    </citation>
    <scope>NUCLEOTIDE SEQUENCE</scope>
</reference>
<dbReference type="EMBL" id="CAJVCH010361194">
    <property type="protein sequence ID" value="CAG7816115.1"/>
    <property type="molecule type" value="Genomic_DNA"/>
</dbReference>
<protein>
    <submittedName>
        <fullName evidence="1">Uncharacterized protein</fullName>
    </submittedName>
</protein>
<keyword evidence="2" id="KW-1185">Reference proteome</keyword>
<name>A0A8J2PI11_9HEXA</name>
<dbReference type="AlphaFoldDB" id="A0A8J2PI11"/>
<organism evidence="1 2">
    <name type="scientific">Allacma fusca</name>
    <dbReference type="NCBI Taxonomy" id="39272"/>
    <lineage>
        <taxon>Eukaryota</taxon>
        <taxon>Metazoa</taxon>
        <taxon>Ecdysozoa</taxon>
        <taxon>Arthropoda</taxon>
        <taxon>Hexapoda</taxon>
        <taxon>Collembola</taxon>
        <taxon>Symphypleona</taxon>
        <taxon>Sminthuridae</taxon>
        <taxon>Allacma</taxon>
    </lineage>
</organism>
<comment type="caution">
    <text evidence="1">The sequence shown here is derived from an EMBL/GenBank/DDBJ whole genome shotgun (WGS) entry which is preliminary data.</text>
</comment>
<evidence type="ECO:0000313" key="2">
    <source>
        <dbReference type="Proteomes" id="UP000708208"/>
    </source>
</evidence>
<dbReference type="Proteomes" id="UP000708208">
    <property type="component" value="Unassembled WGS sequence"/>
</dbReference>